<comment type="subcellular location">
    <subcellularLocation>
        <location evidence="1">Cell membrane</location>
        <topology evidence="1">Multi-pass membrane protein</topology>
    </subcellularLocation>
</comment>
<keyword evidence="11" id="KW-1185">Reference proteome</keyword>
<evidence type="ECO:0000256" key="4">
    <source>
        <dbReference type="ARBA" id="ARBA00022692"/>
    </source>
</evidence>
<dbReference type="Gene3D" id="1.20.1250.20">
    <property type="entry name" value="MFS general substrate transporter like domains"/>
    <property type="match status" value="2"/>
</dbReference>
<feature type="signal peptide" evidence="8">
    <location>
        <begin position="1"/>
        <end position="19"/>
    </location>
</feature>
<name>A0A923LLL3_9FIRM</name>
<keyword evidence="2" id="KW-0813">Transport</keyword>
<evidence type="ECO:0000256" key="3">
    <source>
        <dbReference type="ARBA" id="ARBA00022475"/>
    </source>
</evidence>
<dbReference type="Pfam" id="PF07690">
    <property type="entry name" value="MFS_1"/>
    <property type="match status" value="1"/>
</dbReference>
<evidence type="ECO:0000313" key="10">
    <source>
        <dbReference type="EMBL" id="MBC5690563.1"/>
    </source>
</evidence>
<proteinExistence type="predicted"/>
<keyword evidence="3" id="KW-1003">Cell membrane</keyword>
<evidence type="ECO:0000256" key="2">
    <source>
        <dbReference type="ARBA" id="ARBA00022448"/>
    </source>
</evidence>
<evidence type="ECO:0000256" key="7">
    <source>
        <dbReference type="SAM" id="Phobius"/>
    </source>
</evidence>
<feature type="transmembrane region" description="Helical" evidence="7">
    <location>
        <begin position="38"/>
        <end position="59"/>
    </location>
</feature>
<evidence type="ECO:0000256" key="8">
    <source>
        <dbReference type="SAM" id="SignalP"/>
    </source>
</evidence>
<evidence type="ECO:0000259" key="9">
    <source>
        <dbReference type="PROSITE" id="PS50850"/>
    </source>
</evidence>
<dbReference type="GO" id="GO:0005886">
    <property type="term" value="C:plasma membrane"/>
    <property type="evidence" value="ECO:0007669"/>
    <property type="project" value="UniProtKB-SubCell"/>
</dbReference>
<dbReference type="InterPro" id="IPR011701">
    <property type="entry name" value="MFS"/>
</dbReference>
<dbReference type="EMBL" id="JACOPF010000006">
    <property type="protein sequence ID" value="MBC5690563.1"/>
    <property type="molecule type" value="Genomic_DNA"/>
</dbReference>
<dbReference type="PROSITE" id="PS50850">
    <property type="entry name" value="MFS"/>
    <property type="match status" value="1"/>
</dbReference>
<feature type="transmembrane region" description="Helical" evidence="7">
    <location>
        <begin position="323"/>
        <end position="348"/>
    </location>
</feature>
<dbReference type="InterPro" id="IPR050189">
    <property type="entry name" value="MFS_Efflux_Transporters"/>
</dbReference>
<feature type="transmembrane region" description="Helical" evidence="7">
    <location>
        <begin position="264"/>
        <end position="287"/>
    </location>
</feature>
<dbReference type="GO" id="GO:0022857">
    <property type="term" value="F:transmembrane transporter activity"/>
    <property type="evidence" value="ECO:0007669"/>
    <property type="project" value="InterPro"/>
</dbReference>
<feature type="transmembrane region" description="Helical" evidence="7">
    <location>
        <begin position="159"/>
        <end position="178"/>
    </location>
</feature>
<feature type="transmembrane region" description="Helical" evidence="7">
    <location>
        <begin position="71"/>
        <end position="91"/>
    </location>
</feature>
<dbReference type="InterPro" id="IPR036259">
    <property type="entry name" value="MFS_trans_sf"/>
</dbReference>
<feature type="transmembrane region" description="Helical" evidence="7">
    <location>
        <begin position="97"/>
        <end position="117"/>
    </location>
</feature>
<accession>A0A923LLL3</accession>
<evidence type="ECO:0000313" key="11">
    <source>
        <dbReference type="Proteomes" id="UP000652477"/>
    </source>
</evidence>
<dbReference type="InterPro" id="IPR020846">
    <property type="entry name" value="MFS_dom"/>
</dbReference>
<dbReference type="PANTHER" id="PTHR43124">
    <property type="entry name" value="PURINE EFFLUX PUMP PBUE"/>
    <property type="match status" value="1"/>
</dbReference>
<feature type="domain" description="Major facilitator superfamily (MFS) profile" evidence="9">
    <location>
        <begin position="1"/>
        <end position="378"/>
    </location>
</feature>
<feature type="transmembrane region" description="Helical" evidence="7">
    <location>
        <begin position="354"/>
        <end position="373"/>
    </location>
</feature>
<evidence type="ECO:0000256" key="5">
    <source>
        <dbReference type="ARBA" id="ARBA00022989"/>
    </source>
</evidence>
<dbReference type="Proteomes" id="UP000652477">
    <property type="component" value="Unassembled WGS sequence"/>
</dbReference>
<keyword evidence="8" id="KW-0732">Signal</keyword>
<feature type="transmembrane region" description="Helical" evidence="7">
    <location>
        <begin position="293"/>
        <end position="311"/>
    </location>
</feature>
<gene>
    <name evidence="10" type="ORF">H8S37_16750</name>
</gene>
<comment type="caution">
    <text evidence="10">The sequence shown here is derived from an EMBL/GenBank/DDBJ whole genome shotgun (WGS) entry which is preliminary data.</text>
</comment>
<evidence type="ECO:0000256" key="6">
    <source>
        <dbReference type="ARBA" id="ARBA00023136"/>
    </source>
</evidence>
<dbReference type="RefSeq" id="WP_186877217.1">
    <property type="nucleotide sequence ID" value="NZ_JACOPF010000006.1"/>
</dbReference>
<feature type="transmembrane region" description="Helical" evidence="7">
    <location>
        <begin position="237"/>
        <end position="257"/>
    </location>
</feature>
<keyword evidence="4 7" id="KW-0812">Transmembrane</keyword>
<feature type="transmembrane region" description="Helical" evidence="7">
    <location>
        <begin position="129"/>
        <end position="153"/>
    </location>
</feature>
<dbReference type="PANTHER" id="PTHR43124:SF3">
    <property type="entry name" value="CHLORAMPHENICOL EFFLUX PUMP RV0191"/>
    <property type="match status" value="1"/>
</dbReference>
<organism evidence="10 11">
    <name type="scientific">Mediterraneibacter hominis</name>
    <dbReference type="NCBI Taxonomy" id="2763054"/>
    <lineage>
        <taxon>Bacteria</taxon>
        <taxon>Bacillati</taxon>
        <taxon>Bacillota</taxon>
        <taxon>Clostridia</taxon>
        <taxon>Lachnospirales</taxon>
        <taxon>Lachnospiraceae</taxon>
        <taxon>Mediterraneibacter</taxon>
    </lineage>
</organism>
<keyword evidence="6 7" id="KW-0472">Membrane</keyword>
<sequence>MKKYRPLICICILSSMLMAALALSPGIKMLMNTYRVDNAAATLTITLPYLVSIPFTVLTGRLTYYFSKKKLSLTGTAIIIITGLLPCWIHNFSYILIVRSLMGIGLGLLFTLAPSLAADYYPEGPLRNLAIGMQSAWAGSGGFVFNILSGYLVEIKTNYIFLVYSICILFFFFILIFLPEKPATQPEQEHMGKSHIQPYGLLTSILTFLFISAGMTLSLNIALYLSEIQTGTAVEAGYATSAYSFAAFGIGCCYVFLSRFLKKYSIYFACFVSITGIFLCITANLLFIYIGSAFIGAGLSIFMPSCVHQIIKTVPSSSISANISIMMVGSSAGQTFSGLYINFFASIVSENISMRFYISAVIFLITGLLYFLYNLQQKST</sequence>
<feature type="chain" id="PRO_5039412346" evidence="8">
    <location>
        <begin position="20"/>
        <end position="380"/>
    </location>
</feature>
<evidence type="ECO:0000256" key="1">
    <source>
        <dbReference type="ARBA" id="ARBA00004651"/>
    </source>
</evidence>
<dbReference type="AlphaFoldDB" id="A0A923LLL3"/>
<feature type="transmembrane region" description="Helical" evidence="7">
    <location>
        <begin position="199"/>
        <end position="225"/>
    </location>
</feature>
<protein>
    <submittedName>
        <fullName evidence="10">MFS transporter</fullName>
    </submittedName>
</protein>
<keyword evidence="5 7" id="KW-1133">Transmembrane helix</keyword>
<dbReference type="SUPFAM" id="SSF103473">
    <property type="entry name" value="MFS general substrate transporter"/>
    <property type="match status" value="1"/>
</dbReference>
<reference evidence="10" key="1">
    <citation type="submission" date="2020-08" db="EMBL/GenBank/DDBJ databases">
        <title>Genome public.</title>
        <authorList>
            <person name="Liu C."/>
            <person name="Sun Q."/>
        </authorList>
    </citation>
    <scope>NUCLEOTIDE SEQUENCE</scope>
    <source>
        <strain evidence="10">NSJ-55</strain>
    </source>
</reference>